<dbReference type="PRINTS" id="PR00081">
    <property type="entry name" value="GDHRDH"/>
</dbReference>
<protein>
    <submittedName>
        <fullName evidence="6">Uncharacterized protein</fullName>
    </submittedName>
</protein>
<dbReference type="PRINTS" id="PR00080">
    <property type="entry name" value="SDRFAMILY"/>
</dbReference>
<dbReference type="InterPro" id="IPR020904">
    <property type="entry name" value="Sc_DH/Rdtase_CS"/>
</dbReference>
<keyword evidence="7" id="KW-1185">Reference proteome</keyword>
<dbReference type="InterPro" id="IPR036291">
    <property type="entry name" value="NAD(P)-bd_dom_sf"/>
</dbReference>
<dbReference type="PANTHER" id="PTHR43391:SF89">
    <property type="entry name" value="11-BETA-HYDROXYSTEROID DEHYDROGENASE 1A-RELATED"/>
    <property type="match status" value="1"/>
</dbReference>
<dbReference type="PANTHER" id="PTHR43391">
    <property type="entry name" value="RETINOL DEHYDROGENASE-RELATED"/>
    <property type="match status" value="1"/>
</dbReference>
<dbReference type="EnsemblPlants" id="AUR62044440-RA">
    <property type="protein sequence ID" value="AUR62044440-RA:cds"/>
    <property type="gene ID" value="AUR62044440"/>
</dbReference>
<keyword evidence="3" id="KW-0521">NADP</keyword>
<evidence type="ECO:0000256" key="2">
    <source>
        <dbReference type="ARBA" id="ARBA00006484"/>
    </source>
</evidence>
<reference evidence="6" key="2">
    <citation type="submission" date="2021-03" db="UniProtKB">
        <authorList>
            <consortium name="EnsemblPlants"/>
        </authorList>
    </citation>
    <scope>IDENTIFICATION</scope>
</reference>
<dbReference type="Proteomes" id="UP000596660">
    <property type="component" value="Unplaced"/>
</dbReference>
<evidence type="ECO:0000256" key="5">
    <source>
        <dbReference type="ARBA" id="ARBA00023002"/>
    </source>
</evidence>
<evidence type="ECO:0000313" key="7">
    <source>
        <dbReference type="Proteomes" id="UP000596660"/>
    </source>
</evidence>
<dbReference type="Pfam" id="PF00106">
    <property type="entry name" value="adh_short"/>
    <property type="match status" value="2"/>
</dbReference>
<dbReference type="AlphaFoldDB" id="A0A803NE91"/>
<dbReference type="Gene3D" id="3.40.50.720">
    <property type="entry name" value="NAD(P)-binding Rossmann-like Domain"/>
    <property type="match status" value="2"/>
</dbReference>
<sequence length="503" mass="55723">MLPEKLLSSPALPPVSREREQSLRDVAYMCLELGSPDSITVTADVSIVDDCKRIVDSAISHFGRVDHLVNNAGITSISMLEDYEDIIIPASIMVQVSASPIVTGQRCAKAIINSACRGDRYVTEPTWYRVLSWWKAFTPELLDWFFSAFYLIKIGDSPFNSLSKMILDLPGLRAMVYPSSVYSPGVKTNENVSGKVVLITGASSGIGEFALPLCHSLTDDNMILTCFDPQIKHLAYEYARRGAKLALVARRRQRLQDVAETSRYLGAPDVLVISADVTKVGESKHFINETVNHFGGSSVYWFNPCIKPIQLILMIHHSWRSFQETNFWGSVYSTHFAIPHLKASRGKIIVTASSGAWLPVPRMAFYSASKAAVLSFFETLRVELGGDIGITIVTPGLTESELTKGKILSKDGKMVQISAVPVTSADRCAKAIIDSARRGDKYLTVPSWMRVTILWKVFLPEVLEWCNRMLLVAGPERPPTEAPSKKFLDLTGLQKVMYPPSIQ</sequence>
<comment type="similarity">
    <text evidence="2">Belongs to the short-chain dehydrogenases/reductases (SDR) family.</text>
</comment>
<comment type="subcellular location">
    <subcellularLocation>
        <location evidence="1">Membrane</location>
        <topology evidence="1">Single-pass type II membrane protein</topology>
    </subcellularLocation>
</comment>
<dbReference type="SUPFAM" id="SSF51735">
    <property type="entry name" value="NAD(P)-binding Rossmann-fold domains"/>
    <property type="match status" value="2"/>
</dbReference>
<accession>A0A803NE91</accession>
<dbReference type="GO" id="GO:0005829">
    <property type="term" value="C:cytosol"/>
    <property type="evidence" value="ECO:0007669"/>
    <property type="project" value="TreeGrafter"/>
</dbReference>
<keyword evidence="4" id="KW-0735">Signal-anchor</keyword>
<keyword evidence="4" id="KW-0812">Transmembrane</keyword>
<dbReference type="GO" id="GO:0072582">
    <property type="term" value="F:17-beta-hydroxysteroid dehydrogenase (NADP+) activity"/>
    <property type="evidence" value="ECO:0007669"/>
    <property type="project" value="TreeGrafter"/>
</dbReference>
<evidence type="ECO:0000256" key="4">
    <source>
        <dbReference type="ARBA" id="ARBA00022968"/>
    </source>
</evidence>
<organism evidence="6 7">
    <name type="scientific">Chenopodium quinoa</name>
    <name type="common">Quinoa</name>
    <dbReference type="NCBI Taxonomy" id="63459"/>
    <lineage>
        <taxon>Eukaryota</taxon>
        <taxon>Viridiplantae</taxon>
        <taxon>Streptophyta</taxon>
        <taxon>Embryophyta</taxon>
        <taxon>Tracheophyta</taxon>
        <taxon>Spermatophyta</taxon>
        <taxon>Magnoliopsida</taxon>
        <taxon>eudicotyledons</taxon>
        <taxon>Gunneridae</taxon>
        <taxon>Pentapetalae</taxon>
        <taxon>Caryophyllales</taxon>
        <taxon>Chenopodiaceae</taxon>
        <taxon>Chenopodioideae</taxon>
        <taxon>Atripliceae</taxon>
        <taxon>Chenopodium</taxon>
    </lineage>
</organism>
<dbReference type="GO" id="GO:0016020">
    <property type="term" value="C:membrane"/>
    <property type="evidence" value="ECO:0007669"/>
    <property type="project" value="UniProtKB-SubCell"/>
</dbReference>
<evidence type="ECO:0000256" key="1">
    <source>
        <dbReference type="ARBA" id="ARBA00004606"/>
    </source>
</evidence>
<dbReference type="InterPro" id="IPR002347">
    <property type="entry name" value="SDR_fam"/>
</dbReference>
<dbReference type="Gramene" id="AUR62044440-RA">
    <property type="protein sequence ID" value="AUR62044440-RA:cds"/>
    <property type="gene ID" value="AUR62044440"/>
</dbReference>
<name>A0A803NE91_CHEQI</name>
<evidence type="ECO:0000313" key="6">
    <source>
        <dbReference type="EnsemblPlants" id="AUR62044440-RA:cds"/>
    </source>
</evidence>
<reference evidence="6" key="1">
    <citation type="journal article" date="2017" name="Nature">
        <title>The genome of Chenopodium quinoa.</title>
        <authorList>
            <person name="Jarvis D.E."/>
            <person name="Ho Y.S."/>
            <person name="Lightfoot D.J."/>
            <person name="Schmoeckel S.M."/>
            <person name="Li B."/>
            <person name="Borm T.J.A."/>
            <person name="Ohyanagi H."/>
            <person name="Mineta K."/>
            <person name="Michell C.T."/>
            <person name="Saber N."/>
            <person name="Kharbatia N.M."/>
            <person name="Rupper R.R."/>
            <person name="Sharp A.R."/>
            <person name="Dally N."/>
            <person name="Boughton B.A."/>
            <person name="Woo Y.H."/>
            <person name="Gao G."/>
            <person name="Schijlen E.G.W.M."/>
            <person name="Guo X."/>
            <person name="Momin A.A."/>
            <person name="Negrao S."/>
            <person name="Al-Babili S."/>
            <person name="Gehring C."/>
            <person name="Roessner U."/>
            <person name="Jung C."/>
            <person name="Murphy K."/>
            <person name="Arold S.T."/>
            <person name="Gojobori T."/>
            <person name="van der Linden C.G."/>
            <person name="van Loo E.N."/>
            <person name="Jellen E.N."/>
            <person name="Maughan P.J."/>
            <person name="Tester M."/>
        </authorList>
    </citation>
    <scope>NUCLEOTIDE SEQUENCE [LARGE SCALE GENOMIC DNA]</scope>
    <source>
        <strain evidence="6">cv. PI 614886</strain>
    </source>
</reference>
<evidence type="ECO:0000256" key="3">
    <source>
        <dbReference type="ARBA" id="ARBA00022857"/>
    </source>
</evidence>
<proteinExistence type="inferred from homology"/>
<keyword evidence="5" id="KW-0560">Oxidoreductase</keyword>
<dbReference type="PROSITE" id="PS00061">
    <property type="entry name" value="ADH_SHORT"/>
    <property type="match status" value="1"/>
</dbReference>
<dbReference type="GO" id="GO:0008202">
    <property type="term" value="P:steroid metabolic process"/>
    <property type="evidence" value="ECO:0007669"/>
    <property type="project" value="TreeGrafter"/>
</dbReference>